<feature type="region of interest" description="Disordered" evidence="8">
    <location>
        <begin position="1"/>
        <end position="42"/>
    </location>
</feature>
<comment type="similarity">
    <text evidence="2">Belongs to the polycystin family.</text>
</comment>
<dbReference type="SMART" id="SM00089">
    <property type="entry name" value="PKD"/>
    <property type="match status" value="7"/>
</dbReference>
<dbReference type="PROSITE" id="PS50093">
    <property type="entry name" value="PKD"/>
    <property type="match status" value="3"/>
</dbReference>
<dbReference type="Pfam" id="PF01822">
    <property type="entry name" value="WSC"/>
    <property type="match status" value="1"/>
</dbReference>
<dbReference type="InterPro" id="IPR013783">
    <property type="entry name" value="Ig-like_fold"/>
</dbReference>
<name>A0A6S7HGN1_PARCT</name>
<keyword evidence="7" id="KW-0175">Coiled coil</keyword>
<keyword evidence="5" id="KW-1133">Transmembrane helix</keyword>
<dbReference type="SUPFAM" id="SSF49299">
    <property type="entry name" value="PKD domain"/>
    <property type="match status" value="6"/>
</dbReference>
<evidence type="ECO:0000256" key="5">
    <source>
        <dbReference type="ARBA" id="ARBA00022989"/>
    </source>
</evidence>
<organism evidence="9 10">
    <name type="scientific">Paramuricea clavata</name>
    <name type="common">Red gorgonian</name>
    <name type="synonym">Violescent sea-whip</name>
    <dbReference type="NCBI Taxonomy" id="317549"/>
    <lineage>
        <taxon>Eukaryota</taxon>
        <taxon>Metazoa</taxon>
        <taxon>Cnidaria</taxon>
        <taxon>Anthozoa</taxon>
        <taxon>Octocorallia</taxon>
        <taxon>Malacalcyonacea</taxon>
        <taxon>Plexauridae</taxon>
        <taxon>Paramuricea</taxon>
    </lineage>
</organism>
<dbReference type="InterPro" id="IPR035986">
    <property type="entry name" value="PKD_dom_sf"/>
</dbReference>
<proteinExistence type="inferred from homology"/>
<feature type="compositionally biased region" description="Basic and acidic residues" evidence="8">
    <location>
        <begin position="18"/>
        <end position="28"/>
    </location>
</feature>
<keyword evidence="3" id="KW-0812">Transmembrane</keyword>
<evidence type="ECO:0000256" key="2">
    <source>
        <dbReference type="ARBA" id="ARBA00007200"/>
    </source>
</evidence>
<dbReference type="CDD" id="cd00146">
    <property type="entry name" value="PKD"/>
    <property type="match status" value="2"/>
</dbReference>
<dbReference type="Pfam" id="PF00801">
    <property type="entry name" value="PKD"/>
    <property type="match status" value="3"/>
</dbReference>
<dbReference type="PROSITE" id="PS51111">
    <property type="entry name" value="REJ"/>
    <property type="match status" value="1"/>
</dbReference>
<evidence type="ECO:0000313" key="9">
    <source>
        <dbReference type="EMBL" id="CAB3995140.1"/>
    </source>
</evidence>
<reference evidence="9" key="1">
    <citation type="submission" date="2020-04" db="EMBL/GenBank/DDBJ databases">
        <authorList>
            <person name="Alioto T."/>
            <person name="Alioto T."/>
            <person name="Gomez Garrido J."/>
        </authorList>
    </citation>
    <scope>NUCLEOTIDE SEQUENCE</scope>
    <source>
        <strain evidence="9">A484AB</strain>
    </source>
</reference>
<dbReference type="InterPro" id="IPR022409">
    <property type="entry name" value="PKD/Chitinase_dom"/>
</dbReference>
<dbReference type="GO" id="GO:0005886">
    <property type="term" value="C:plasma membrane"/>
    <property type="evidence" value="ECO:0007669"/>
    <property type="project" value="TreeGrafter"/>
</dbReference>
<evidence type="ECO:0000256" key="7">
    <source>
        <dbReference type="SAM" id="Coils"/>
    </source>
</evidence>
<keyword evidence="10" id="KW-1185">Reference proteome</keyword>
<dbReference type="PROSITE" id="PS51212">
    <property type="entry name" value="WSC"/>
    <property type="match status" value="1"/>
</dbReference>
<dbReference type="InterPro" id="IPR000601">
    <property type="entry name" value="PKD_dom"/>
</dbReference>
<dbReference type="InterPro" id="IPR002859">
    <property type="entry name" value="PKD/REJ-like"/>
</dbReference>
<dbReference type="GO" id="GO:0005261">
    <property type="term" value="F:monoatomic cation channel activity"/>
    <property type="evidence" value="ECO:0007669"/>
    <property type="project" value="TreeGrafter"/>
</dbReference>
<sequence>MADQNGVKPPSLPEINDETTKQGIDEVKSQVSTKSTRHPSTKTEIRRAIKKVKAESAIIEKIIYALKETVVLSDEALEGTDVDTVIENLDKELCDIMDLVDTTIKYANDHIKERLVNGEDESEVSTIASSKIAVNSMATKSSHAKSSHAKLSHVTPPKSVEKSVVETQQQEVKDANDRLKQLEKDQQALEQELQKKCETFELNKERIKDARSIVFLNEARAKATERLGKVTEDVTVLPATYEDVTSRPHGSLSIRPCIFSLKNRAWYAANIDEGCSHLRRTSFLQPPPGNYKLSEITPYQCVMMCATGNSKLAGVTNGVCVCPDTVAETSSICNQSCTGDPSLTCGGLTGLRMFNLSTLLRNEPNLQFTSTPTFLEKAEYQASTVTETTSYGYQLTFKTTGFLNEANTNLIFGGPYSYNFTAWGSDVELTVVVIGKVRQEFKKMVDVKAPLTVSNIKCPTYATVGLPIECMGQVNLGKEVNMTWLLDGSSDSINLADPVSWYIGDPVPRWIISGPGADLPNGLVISLTTEVSHSVIVYAWELNVNKSGSLDIVVLRPLCDIGKTYCPETKSCCLMNNQFSSSGLCNEETAFCGTSTVGISSENCSSSDVNNPVPLFDTYLPIYTTTLNVDIGYNMVVLSPEKRFEYLPGDILGWIKTSSGATLAVGSNHSEYNVLVTVTSLPTGNITLSTIQRNSKQTGAVLIAGVASKPTAFIANITALSTPGVKNITFTHQTSEETLILNRPISALHPVGNISFTTASNSCVIYGPLNEAFNVSINFHGGTNAHVMWKANNITVGSYPYLTLGNQDETTWQQNFTFFSIREYPLIVMVTNGVGGKLLTATVIIQEKITGLTATKVDANKVAYQGLSTQLNVSYSTGNNVTYKWYFGDGSDTVTVTDNVVDHSYHKFGLINTTVEATNMVSSVNYSFIVNVSNPVVIIVPAYAVSNVSTNITCTLAENVLETYIIALQVDNESLTASNCNTIEHVFTPGFRDIHCYIHAAVVLYSNTSLFVVEPITGLSILDIPPLALNTTYAVRANISAGNNVTFVWQVLEKKYNAYFNSSYPITFNQHGQISLNVSASNAISMKSAETIVTVQEPIGKLSVNPSANPAKTDVEISFVISQTAGTEVNYTVNISTSEYQDLGPTSTFPYTFPQEGTYNIFISAMNLISSSNTTYPITAQVPVKRRPEITCPSISKDKTCVVSTTELWSFKAEIPYATNVTFEWRWGDEDDTRTDYSPSTPPSNITSTQAISFPDPKTFHITVIAKNNVCNLNNVLHVETLDNVSGITLEFPPAVAVNTNFTINASIAKGSNVTYSYDFGDERENIVADQTVSWKYETAGVYQIKGNASNLLSNDATSQEIIVQQEITGVFIEKIDTVKTNTATAIKWNVSGGTNVTSKLKFGDATGKTVNYIECELHDPSSTYSCNTTHRWTEKGTYKVHINATNLLTATKGASIDVTVQDPVEGFSVAINSSSSTYYMHAEIPLIFTQTKGSSVKYQIHYNDTDGRTETTSDTNFDIKYYKKDNYKPWFFAYNDISNSTKTYLIPAEITIETPREPKEIIDLKISAKPTKFNTTTKFDVSYESGAKFECIIDFGDGKSADISEELLNKGKTHHYRTADEFTAKLKCHNTGRNRNDKVETTKVFVHIPIEGFKLDNYTISAVYKDAINIHFSWQQASHMEVIAYVKNQLHTVYARKEDIDYDGHSGIIVLHSGYFPSPGRYIIHVNASNKVSSLDKPAEVTVNIFEKISGAEVLVNPFVAVSYGLRAYLSIEKGSDMNVTWNFGDRSPDKITSCTWKKSCYFDYKYNKTGSYTITATAENMISSDAGSGNVTIEYPILGWDFKPKGVSKAGELSQLNLEYNKSFPFPTDATYQITYDEKNTKEKLTSELTGSGSRIVNLTYKEAGCYHVKVKMENKVSTVVIKTKVKVRGSYTKAKITPTSLKGDGNSSPLPLEYPVEFKSNIKNSCLKYNWTIKDNDSKVLTVNFLNSFKYTFNVSGVYKVNFIAYDDSENMNDNISAEKDINVEKSVTGLFLSSDGIGEVNKTVNFILLWATLGTSTTFTVHYDSNTEEKLNLIGKTKDFSKYSSKLPFDPKGLEGIIFSHNFSQIREYQVKVKVNSGQNLTTQVFISEAPCPLPDITLTGGSKDANRAPQVPYEIQYTLFSTVAATSRTECNAILFKWRVFTADEYLLKTTGSSVIPPDDNREIDYNKFNVQRNQSTLAIPRKALYPRLYIFQLNANLKDATSQHIVYVKIKRPPLIVEIEGGSARSIAWNARFFLNANLSMDPLTGNNDKLSFEWRCKLKKAQEKGGCFGAGESLSAKQGERITEFRKKLLLEGLTYQFTVKVCDPDDDETCGSYTQEINAIPGKPPQLKLKCVSNCAPKINPDARLSITSDCTSNCEGLKYKWTLDNATSSETSENIWPNKTLTEKDSASLVIRAGTFEENQVYIFKLTVTNDHEKTGFVSYKVETNAPPQPGKCDFMPKSGVSLETKFRFSCYDWKDDATDPDAILFYKVFYSLGDKQNYLLYHGPKSNVSDLLLPAGPEKFNHSFNLSVNVEDAFGAYKSELFTIKVLPRNVSLDDLKNSTYDVKKLIGSGDIQAANRLAIGLIQGLRSRGNATKESEEEKEEKTEIFKSIVKNIAENLPQDLDSMRQSIETVVAAVSVQGDDVPEDTQ</sequence>
<gene>
    <name evidence="9" type="ORF">PACLA_8A014543</name>
</gene>
<dbReference type="EMBL" id="CACRXK020002607">
    <property type="protein sequence ID" value="CAB3995140.1"/>
    <property type="molecule type" value="Genomic_DNA"/>
</dbReference>
<dbReference type="PANTHER" id="PTHR46730:SF1">
    <property type="entry name" value="PLAT DOMAIN-CONTAINING PROTEIN"/>
    <property type="match status" value="1"/>
</dbReference>
<comment type="caution">
    <text evidence="9">The sequence shown here is derived from an EMBL/GenBank/DDBJ whole genome shotgun (WGS) entry which is preliminary data.</text>
</comment>
<dbReference type="PANTHER" id="PTHR46730">
    <property type="entry name" value="POLYCYSTIN-1"/>
    <property type="match status" value="1"/>
</dbReference>
<dbReference type="InterPro" id="IPR002889">
    <property type="entry name" value="WSC_carb-bd"/>
</dbReference>
<protein>
    <submittedName>
        <fullName evidence="9">Uncharacterized protein</fullName>
    </submittedName>
</protein>
<dbReference type="Gene3D" id="2.60.40.10">
    <property type="entry name" value="Immunoglobulins"/>
    <property type="match status" value="3"/>
</dbReference>
<feature type="non-terminal residue" evidence="9">
    <location>
        <position position="2678"/>
    </location>
</feature>
<feature type="coiled-coil region" evidence="7">
    <location>
        <begin position="165"/>
        <end position="210"/>
    </location>
</feature>
<feature type="compositionally biased region" description="Basic residues" evidence="8">
    <location>
        <begin position="142"/>
        <end position="151"/>
    </location>
</feature>
<keyword evidence="6" id="KW-0472">Membrane</keyword>
<evidence type="ECO:0000256" key="6">
    <source>
        <dbReference type="ARBA" id="ARBA00023136"/>
    </source>
</evidence>
<keyword evidence="4" id="KW-0677">Repeat</keyword>
<evidence type="ECO:0000256" key="4">
    <source>
        <dbReference type="ARBA" id="ARBA00022737"/>
    </source>
</evidence>
<accession>A0A6S7HGN1</accession>
<dbReference type="Pfam" id="PF02010">
    <property type="entry name" value="REJ"/>
    <property type="match status" value="1"/>
</dbReference>
<evidence type="ECO:0000313" key="10">
    <source>
        <dbReference type="Proteomes" id="UP001152795"/>
    </source>
</evidence>
<evidence type="ECO:0000256" key="1">
    <source>
        <dbReference type="ARBA" id="ARBA00004141"/>
    </source>
</evidence>
<feature type="region of interest" description="Disordered" evidence="8">
    <location>
        <begin position="139"/>
        <end position="161"/>
    </location>
</feature>
<evidence type="ECO:0000256" key="3">
    <source>
        <dbReference type="ARBA" id="ARBA00022692"/>
    </source>
</evidence>
<dbReference type="InterPro" id="IPR014010">
    <property type="entry name" value="REJ_dom"/>
</dbReference>
<dbReference type="OrthoDB" id="5960641at2759"/>
<dbReference type="Proteomes" id="UP001152795">
    <property type="component" value="Unassembled WGS sequence"/>
</dbReference>
<dbReference type="GO" id="GO:0006816">
    <property type="term" value="P:calcium ion transport"/>
    <property type="evidence" value="ECO:0007669"/>
    <property type="project" value="TreeGrafter"/>
</dbReference>
<comment type="subcellular location">
    <subcellularLocation>
        <location evidence="1">Membrane</location>
        <topology evidence="1">Multi-pass membrane protein</topology>
    </subcellularLocation>
</comment>
<evidence type="ECO:0000256" key="8">
    <source>
        <dbReference type="SAM" id="MobiDB-lite"/>
    </source>
</evidence>